<feature type="region of interest" description="Disordered" evidence="1">
    <location>
        <begin position="1"/>
        <end position="42"/>
    </location>
</feature>
<dbReference type="KEGG" id="pno:SNOG_08809"/>
<reference evidence="3" key="1">
    <citation type="journal article" date="2007" name="Plant Cell">
        <title>Dothideomycete-plant interactions illuminated by genome sequencing and EST analysis of the wheat pathogen Stagonospora nodorum.</title>
        <authorList>
            <person name="Hane J.K."/>
            <person name="Lowe R.G."/>
            <person name="Solomon P.S."/>
            <person name="Tan K.C."/>
            <person name="Schoch C.L."/>
            <person name="Spatafora J.W."/>
            <person name="Crous P.W."/>
            <person name="Kodira C."/>
            <person name="Birren B.W."/>
            <person name="Galagan J.E."/>
            <person name="Torriani S.F."/>
            <person name="McDonald B.A."/>
            <person name="Oliver R.P."/>
        </authorList>
    </citation>
    <scope>NUCLEOTIDE SEQUENCE [LARGE SCALE GENOMIC DNA]</scope>
    <source>
        <strain evidence="3">SN15 / ATCC MYA-4574 / FGSC 10173</strain>
    </source>
</reference>
<dbReference type="InParanoid" id="Q0UHF5"/>
<evidence type="ECO:0000313" key="2">
    <source>
        <dbReference type="EMBL" id="EAT83977.1"/>
    </source>
</evidence>
<evidence type="ECO:0000256" key="1">
    <source>
        <dbReference type="SAM" id="MobiDB-lite"/>
    </source>
</evidence>
<name>Q0UHF5_PHANO</name>
<organism evidence="2 3">
    <name type="scientific">Phaeosphaeria nodorum (strain SN15 / ATCC MYA-4574 / FGSC 10173)</name>
    <name type="common">Glume blotch fungus</name>
    <name type="synonym">Parastagonospora nodorum</name>
    <dbReference type="NCBI Taxonomy" id="321614"/>
    <lineage>
        <taxon>Eukaryota</taxon>
        <taxon>Fungi</taxon>
        <taxon>Dikarya</taxon>
        <taxon>Ascomycota</taxon>
        <taxon>Pezizomycotina</taxon>
        <taxon>Dothideomycetes</taxon>
        <taxon>Pleosporomycetidae</taxon>
        <taxon>Pleosporales</taxon>
        <taxon>Pleosporineae</taxon>
        <taxon>Phaeosphaeriaceae</taxon>
        <taxon>Parastagonospora</taxon>
    </lineage>
</organism>
<dbReference type="EMBL" id="CH445337">
    <property type="protein sequence ID" value="EAT83977.1"/>
    <property type="molecule type" value="Genomic_DNA"/>
</dbReference>
<gene>
    <name evidence="2" type="ORF">SNOG_08809</name>
</gene>
<dbReference type="Proteomes" id="UP000001055">
    <property type="component" value="Unassembled WGS sequence"/>
</dbReference>
<dbReference type="HOGENOM" id="CLU_3260749_0_0_1"/>
<dbReference type="AlphaFoldDB" id="Q0UHF5"/>
<protein>
    <submittedName>
        <fullName evidence="2">Uncharacterized protein</fullName>
    </submittedName>
</protein>
<dbReference type="RefSeq" id="XP_001799116.1">
    <property type="nucleotide sequence ID" value="XM_001799064.1"/>
</dbReference>
<dbReference type="GeneID" id="5976015"/>
<proteinExistence type="predicted"/>
<accession>Q0UHF5</accession>
<sequence>MYTAKKQQQDTDDDPWQDIPSAARIEEAQQVPVVDRTPSVSD</sequence>
<evidence type="ECO:0000313" key="3">
    <source>
        <dbReference type="Proteomes" id="UP000001055"/>
    </source>
</evidence>